<evidence type="ECO:0000259" key="2">
    <source>
        <dbReference type="Pfam" id="PF10544"/>
    </source>
</evidence>
<feature type="compositionally biased region" description="Polar residues" evidence="1">
    <location>
        <begin position="313"/>
        <end position="329"/>
    </location>
</feature>
<dbReference type="Proteomes" id="UP000326198">
    <property type="component" value="Unassembled WGS sequence"/>
</dbReference>
<accession>A0A5N7BKT8</accession>
<reference evidence="3 4" key="1">
    <citation type="submission" date="2019-04" db="EMBL/GenBank/DDBJ databases">
        <title>Friends and foes A comparative genomics studyof 23 Aspergillus species from section Flavi.</title>
        <authorList>
            <consortium name="DOE Joint Genome Institute"/>
            <person name="Kjaerbolling I."/>
            <person name="Vesth T."/>
            <person name="Frisvad J.C."/>
            <person name="Nybo J.L."/>
            <person name="Theobald S."/>
            <person name="Kildgaard S."/>
            <person name="Isbrandt T."/>
            <person name="Kuo A."/>
            <person name="Sato A."/>
            <person name="Lyhne E.K."/>
            <person name="Kogle M.E."/>
            <person name="Wiebenga A."/>
            <person name="Kun R.S."/>
            <person name="Lubbers R.J."/>
            <person name="Makela M.R."/>
            <person name="Barry K."/>
            <person name="Chovatia M."/>
            <person name="Clum A."/>
            <person name="Daum C."/>
            <person name="Haridas S."/>
            <person name="He G."/>
            <person name="LaButti K."/>
            <person name="Lipzen A."/>
            <person name="Mondo S."/>
            <person name="Riley R."/>
            <person name="Salamov A."/>
            <person name="Simmons B.A."/>
            <person name="Magnuson J.K."/>
            <person name="Henrissat B."/>
            <person name="Mortensen U.H."/>
            <person name="Larsen T.O."/>
            <person name="Devries R.P."/>
            <person name="Grigoriev I.V."/>
            <person name="Machida M."/>
            <person name="Baker S.E."/>
            <person name="Andersen M.R."/>
        </authorList>
    </citation>
    <scope>NUCLEOTIDE SEQUENCE [LARGE SCALE GENOMIC DNA]</scope>
    <source>
        <strain evidence="3 4">IBT 29228</strain>
    </source>
</reference>
<evidence type="ECO:0000313" key="4">
    <source>
        <dbReference type="Proteomes" id="UP000326198"/>
    </source>
</evidence>
<keyword evidence="4" id="KW-1185">Reference proteome</keyword>
<protein>
    <recommendedName>
        <fullName evidence="2">Bacteriophage T5 Orf172 DNA-binding domain-containing protein</fullName>
    </recommendedName>
</protein>
<dbReference type="OrthoDB" id="4474050at2759"/>
<dbReference type="Pfam" id="PF10544">
    <property type="entry name" value="T5orf172"/>
    <property type="match status" value="1"/>
</dbReference>
<dbReference type="EMBL" id="ML736162">
    <property type="protein sequence ID" value="KAE8382399.1"/>
    <property type="molecule type" value="Genomic_DNA"/>
</dbReference>
<evidence type="ECO:0000313" key="3">
    <source>
        <dbReference type="EMBL" id="KAE8382399.1"/>
    </source>
</evidence>
<evidence type="ECO:0000256" key="1">
    <source>
        <dbReference type="SAM" id="MobiDB-lite"/>
    </source>
</evidence>
<gene>
    <name evidence="3" type="ORF">BDV26DRAFT_299356</name>
</gene>
<feature type="region of interest" description="Disordered" evidence="1">
    <location>
        <begin position="307"/>
        <end position="374"/>
    </location>
</feature>
<sequence>MPVKEKSVVPFRFLSSLHPQFTAVCAAHKPNGERCTSTLPSPISLIDKLHARLQESYETPIDAETREQLLREFASLTICGHQKRSDETLEAATRQWNSELQPQDIAAVGLETPLRKVNTQSSNDGASAKLQFTPYQTKTDKLIKDELFHKLDGEMDRRISEKPIGHDWKNKRDYLYIFECEEAEGMCKLGRTSDLSRRASEHEKCYPNLTQRSCIYCPNSKVFEKVIQLECTQHRYKHKCLRCNVTHTEWFKTDLEDLYQRVKIWSKFSQGLQSPEKRSQVSIPLFTSSDPDRWYNWAHRWVQSWDTEVPDSEPNTSSKSVAVNATGTGKDQDLDGDAESVPGLSPSGSAPEMPDDDYSDPPTPTPIERSRNGKPVLGQHLIIPDASPSVSPEVFWTPVENMATPKGRVLFPRIPGAYPVSPLKVMPKETKKDEDGLAHMFGNIKLS</sequence>
<proteinExistence type="predicted"/>
<dbReference type="AlphaFoldDB" id="A0A5N7BKT8"/>
<feature type="domain" description="Bacteriophage T5 Orf172 DNA-binding" evidence="2">
    <location>
        <begin position="174"/>
        <end position="266"/>
    </location>
</feature>
<name>A0A5N7BKT8_9EURO</name>
<organism evidence="3 4">
    <name type="scientific">Aspergillus bertholletiae</name>
    <dbReference type="NCBI Taxonomy" id="1226010"/>
    <lineage>
        <taxon>Eukaryota</taxon>
        <taxon>Fungi</taxon>
        <taxon>Dikarya</taxon>
        <taxon>Ascomycota</taxon>
        <taxon>Pezizomycotina</taxon>
        <taxon>Eurotiomycetes</taxon>
        <taxon>Eurotiomycetidae</taxon>
        <taxon>Eurotiales</taxon>
        <taxon>Aspergillaceae</taxon>
        <taxon>Aspergillus</taxon>
        <taxon>Aspergillus subgen. Circumdati</taxon>
    </lineage>
</organism>
<dbReference type="InterPro" id="IPR018306">
    <property type="entry name" value="Phage_T5_Orf172_DNA-bd"/>
</dbReference>